<dbReference type="Pfam" id="PF00563">
    <property type="entry name" value="EAL"/>
    <property type="match status" value="1"/>
</dbReference>
<dbReference type="AlphaFoldDB" id="E6PMG7"/>
<dbReference type="PROSITE" id="PS50883">
    <property type="entry name" value="EAL"/>
    <property type="match status" value="1"/>
</dbReference>
<dbReference type="InterPro" id="IPR003018">
    <property type="entry name" value="GAF"/>
</dbReference>
<dbReference type="EMBL" id="CABM01000020">
    <property type="protein sequence ID" value="CBH96119.1"/>
    <property type="molecule type" value="Genomic_DNA"/>
</dbReference>
<evidence type="ECO:0000313" key="2">
    <source>
        <dbReference type="EMBL" id="CBH96119.1"/>
    </source>
</evidence>
<name>E6PMG7_9ZZZZ</name>
<dbReference type="Pfam" id="PF13185">
    <property type="entry name" value="GAF_2"/>
    <property type="match status" value="1"/>
</dbReference>
<dbReference type="InterPro" id="IPR044398">
    <property type="entry name" value="Globin-sensor_dom"/>
</dbReference>
<dbReference type="SUPFAM" id="SSF55781">
    <property type="entry name" value="GAF domain-like"/>
    <property type="match status" value="1"/>
</dbReference>
<organism evidence="2">
    <name type="scientific">mine drainage metagenome</name>
    <dbReference type="NCBI Taxonomy" id="410659"/>
    <lineage>
        <taxon>unclassified sequences</taxon>
        <taxon>metagenomes</taxon>
        <taxon>ecological metagenomes</taxon>
    </lineage>
</organism>
<dbReference type="GO" id="GO:0020037">
    <property type="term" value="F:heme binding"/>
    <property type="evidence" value="ECO:0007669"/>
    <property type="project" value="InterPro"/>
</dbReference>
<dbReference type="GO" id="GO:0019825">
    <property type="term" value="F:oxygen binding"/>
    <property type="evidence" value="ECO:0007669"/>
    <property type="project" value="InterPro"/>
</dbReference>
<protein>
    <recommendedName>
        <fullName evidence="1">EAL domain-containing protein</fullName>
    </recommendedName>
</protein>
<comment type="caution">
    <text evidence="2">The sequence shown here is derived from an EMBL/GenBank/DDBJ whole genome shotgun (WGS) entry which is preliminary data.</text>
</comment>
<dbReference type="InterPro" id="IPR029016">
    <property type="entry name" value="GAF-like_dom_sf"/>
</dbReference>
<accession>E6PMG7</accession>
<dbReference type="SMART" id="SM00052">
    <property type="entry name" value="EAL"/>
    <property type="match status" value="1"/>
</dbReference>
<gene>
    <name evidence="2" type="ORF">CARN2_1109</name>
</gene>
<dbReference type="PANTHER" id="PTHR33121">
    <property type="entry name" value="CYCLIC DI-GMP PHOSPHODIESTERASE PDEF"/>
    <property type="match status" value="1"/>
</dbReference>
<dbReference type="SUPFAM" id="SSF141868">
    <property type="entry name" value="EAL domain-like"/>
    <property type="match status" value="1"/>
</dbReference>
<reference evidence="2" key="1">
    <citation type="submission" date="2009-10" db="EMBL/GenBank/DDBJ databases">
        <title>Diversity of trophic interactions inside an arsenic-rich microbial ecosystem.</title>
        <authorList>
            <person name="Bertin P.N."/>
            <person name="Heinrich-Salmeron A."/>
            <person name="Pelletier E."/>
            <person name="Goulhen-Chollet F."/>
            <person name="Arsene-Ploetze F."/>
            <person name="Gallien S."/>
            <person name="Calteau A."/>
            <person name="Vallenet D."/>
            <person name="Casiot C."/>
            <person name="Chane-Woon-Ming B."/>
            <person name="Giloteaux L."/>
            <person name="Barakat M."/>
            <person name="Bonnefoy V."/>
            <person name="Bruneel O."/>
            <person name="Chandler M."/>
            <person name="Cleiss J."/>
            <person name="Duran R."/>
            <person name="Elbaz-Poulichet F."/>
            <person name="Fonknechten N."/>
            <person name="Lauga B."/>
            <person name="Mornico D."/>
            <person name="Ortet P."/>
            <person name="Schaeffer C."/>
            <person name="Siguier P."/>
            <person name="Alexander Thil Smith A."/>
            <person name="Van Dorsselaer A."/>
            <person name="Weissenbach J."/>
            <person name="Medigue C."/>
            <person name="Le Paslier D."/>
        </authorList>
    </citation>
    <scope>NUCLEOTIDE SEQUENCE</scope>
</reference>
<dbReference type="GO" id="GO:0071111">
    <property type="term" value="F:cyclic-guanylate-specific phosphodiesterase activity"/>
    <property type="evidence" value="ECO:0007669"/>
    <property type="project" value="InterPro"/>
</dbReference>
<dbReference type="Gene3D" id="1.10.490.10">
    <property type="entry name" value="Globins"/>
    <property type="match status" value="1"/>
</dbReference>
<dbReference type="InterPro" id="IPR012292">
    <property type="entry name" value="Globin/Proto"/>
</dbReference>
<evidence type="ECO:0000259" key="1">
    <source>
        <dbReference type="PROSITE" id="PS50883"/>
    </source>
</evidence>
<feature type="domain" description="EAL" evidence="1">
    <location>
        <begin position="344"/>
        <end position="598"/>
    </location>
</feature>
<proteinExistence type="predicted"/>
<sequence length="701" mass="74972">MPPSAASTRSDLPAAYGPEADACLHAVAPALIEQVGPWVDAFYAQLRLLEGPANLLALFGEDDFAALACHQATHLRLLLDPASRADAVRVASMHAGRMHAMTGVPVAWLVRGTALLQDLMLRGLQRAAQTLDASSREAARLVLGQRLMQDLHDQVVAHQAVEAQQVDAMARLDDLLALGLAPPDLAAGALDALHELDGMAAVTLGRPDADGHLQFEVVRGDGFESYVRRVAQGRAQPVGVHADQAIGAGASGLAWRSGQPQHVVSYATDPRIAPWREEARALGIRSNVAIPLLDADGQPFAMVDLYAAWPGYFSAPMRRPLLGHVQRSLSLALSRGLAGSRVIPYQSRRLYRLGLESGALQMLMQPVVDLRSGLPVKCEALARLRETDGGRLIGPAEFLPAFDARQLLLLFELGLQQALAAQRAWAAQGLDLGVSINLPPQGLSDPAFVRVVQTQLHTSGVPPARLTLELLESGELGEATVREPLMARLQALGVQLAEDDLGSGYSSLLRLDSLAFDEVKIDQGLVRRATLAPQKALDFIRHLARLSQDLNIPVTVEGLETPGLIEAAALLGADFGQGWGIARPMPAAEIPAWAANWRLDLDPQQPRTALGAYAAYLLWEAQLGALAPWPDLLHRFVHVPCALGHYLAAQNLRGEALERARLAVLAAAPQGPASQAYSQARNTLRALLAAHVRQANGLPAG</sequence>
<dbReference type="PANTHER" id="PTHR33121:SF70">
    <property type="entry name" value="SIGNALING PROTEIN YKOW"/>
    <property type="match status" value="1"/>
</dbReference>
<dbReference type="Gene3D" id="3.30.450.40">
    <property type="match status" value="1"/>
</dbReference>
<dbReference type="CDD" id="cd01948">
    <property type="entry name" value="EAL"/>
    <property type="match status" value="1"/>
</dbReference>
<dbReference type="InterPro" id="IPR001633">
    <property type="entry name" value="EAL_dom"/>
</dbReference>
<dbReference type="InterPro" id="IPR035919">
    <property type="entry name" value="EAL_sf"/>
</dbReference>
<dbReference type="InterPro" id="IPR050706">
    <property type="entry name" value="Cyclic-di-GMP_PDE-like"/>
</dbReference>
<dbReference type="Pfam" id="PF11563">
    <property type="entry name" value="Protoglobin"/>
    <property type="match status" value="1"/>
</dbReference>
<dbReference type="Gene3D" id="3.20.20.450">
    <property type="entry name" value="EAL domain"/>
    <property type="match status" value="1"/>
</dbReference>